<feature type="binding site" evidence="1">
    <location>
        <begin position="118"/>
        <end position="119"/>
    </location>
    <ligand>
        <name>S-adenosyl-L-methionine</name>
        <dbReference type="ChEBI" id="CHEBI:59789"/>
    </ligand>
</feature>
<dbReference type="Gene3D" id="3.40.1630.10">
    <property type="entry name" value="YhiQ-like domain"/>
    <property type="match status" value="1"/>
</dbReference>
<accession>E1SVC1</accession>
<evidence type="ECO:0000313" key="2">
    <source>
        <dbReference type="EMBL" id="ADN74275.1"/>
    </source>
</evidence>
<dbReference type="STRING" id="550540.Fbal_0061"/>
<dbReference type="InterPro" id="IPR029063">
    <property type="entry name" value="SAM-dependent_MTases_sf"/>
</dbReference>
<gene>
    <name evidence="1" type="primary">rsmJ</name>
    <name evidence="2" type="ordered locus">Fbal_0061</name>
</gene>
<dbReference type="HAMAP" id="MF_01523">
    <property type="entry name" value="16SrRNA_methyltr_J"/>
    <property type="match status" value="1"/>
</dbReference>
<keyword evidence="1" id="KW-0489">Methyltransferase</keyword>
<dbReference type="CDD" id="cd02440">
    <property type="entry name" value="AdoMet_MTases"/>
    <property type="match status" value="1"/>
</dbReference>
<dbReference type="Gene3D" id="3.40.50.150">
    <property type="entry name" value="Vaccinia Virus protein VP39"/>
    <property type="match status" value="1"/>
</dbReference>
<feature type="binding site" evidence="1">
    <location>
        <position position="172"/>
    </location>
    <ligand>
        <name>S-adenosyl-L-methionine</name>
        <dbReference type="ChEBI" id="CHEBI:59789"/>
    </ligand>
</feature>
<sequence>MSTTIYLDPGSEQPARLAELAQRWQLHHCEDAPFRLTLEQDRLRLYDRHQPKLGAIEVDLVGGAVAHRRKFGGGRGQAIAKAVGLKGGASPSVVDGTAGLGRDAFVLASLGCDVTLVERHPVVAALLDDGLRRAYDDAEIGPWVSERMRLFHGNSLEALAELDLQPDVVFLDPMYPHRAKSAQVKKEMRVFQELVGADMDADGLLAPALQLAQKRVVVKRPDYAEPLADRAPTMVIDTKKNRFDVYVKAAMAELASER</sequence>
<keyword evidence="1" id="KW-0698">rRNA processing</keyword>
<comment type="similarity">
    <text evidence="1">Belongs to the methyltransferase superfamily. RsmJ family.</text>
</comment>
<comment type="subcellular location">
    <subcellularLocation>
        <location evidence="1">Cytoplasm</location>
    </subcellularLocation>
</comment>
<proteinExistence type="inferred from homology"/>
<keyword evidence="1" id="KW-0949">S-adenosyl-L-methionine</keyword>
<dbReference type="Pfam" id="PF04445">
    <property type="entry name" value="SAM_MT"/>
    <property type="match status" value="1"/>
</dbReference>
<organism evidence="2 3">
    <name type="scientific">Ferrimonas balearica (strain DSM 9799 / CCM 4581 / KCTC 23876 / PAT)</name>
    <dbReference type="NCBI Taxonomy" id="550540"/>
    <lineage>
        <taxon>Bacteria</taxon>
        <taxon>Pseudomonadati</taxon>
        <taxon>Pseudomonadota</taxon>
        <taxon>Gammaproteobacteria</taxon>
        <taxon>Alteromonadales</taxon>
        <taxon>Ferrimonadaceae</taxon>
        <taxon>Ferrimonas</taxon>
    </lineage>
</organism>
<dbReference type="GO" id="GO:0008990">
    <property type="term" value="F:rRNA (guanine-N2-)-methyltransferase activity"/>
    <property type="evidence" value="ECO:0007669"/>
    <property type="project" value="UniProtKB-UniRule"/>
</dbReference>
<dbReference type="GeneID" id="67180308"/>
<keyword evidence="3" id="KW-1185">Reference proteome</keyword>
<dbReference type="PANTHER" id="PTHR36112">
    <property type="entry name" value="RIBOSOMAL RNA SMALL SUBUNIT METHYLTRANSFERASE J"/>
    <property type="match status" value="1"/>
</dbReference>
<protein>
    <recommendedName>
        <fullName evidence="1">Ribosomal RNA small subunit methyltransferase J</fullName>
        <ecNumber evidence="1">2.1.1.242</ecNumber>
    </recommendedName>
    <alternativeName>
        <fullName evidence="1">16S rRNA m2G1516 methyltransferase</fullName>
    </alternativeName>
    <alternativeName>
        <fullName evidence="1">rRNA (guanine-N(2)-)-methyltransferase</fullName>
    </alternativeName>
</protein>
<dbReference type="InterPro" id="IPR007536">
    <property type="entry name" value="16SrRNA_methylTrfase_J"/>
</dbReference>
<reference evidence="2 3" key="1">
    <citation type="journal article" date="2010" name="Stand. Genomic Sci.">
        <title>Complete genome sequence of Ferrimonas balearica type strain (PAT).</title>
        <authorList>
            <person name="Nolan M."/>
            <person name="Sikorski J."/>
            <person name="Davenport K."/>
            <person name="Lucas S."/>
            <person name="Glavina Del Rio T."/>
            <person name="Tice H."/>
            <person name="Cheng J."/>
            <person name="Goodwin L."/>
            <person name="Pitluck S."/>
            <person name="Liolios K."/>
            <person name="Ivanova N."/>
            <person name="Mavromatis K."/>
            <person name="Ovchinnikova G."/>
            <person name="Pati A."/>
            <person name="Chen A."/>
            <person name="Palaniappan K."/>
            <person name="Land M."/>
            <person name="Hauser L."/>
            <person name="Chang Y."/>
            <person name="Jeffries C."/>
            <person name="Tapia R."/>
            <person name="Brettin T."/>
            <person name="Detter J."/>
            <person name="Han C."/>
            <person name="Yasawong M."/>
            <person name="Rohde M."/>
            <person name="Tindall B."/>
            <person name="Goker M."/>
            <person name="Woyke T."/>
            <person name="Bristow J."/>
            <person name="Eisen J."/>
            <person name="Markowitz V."/>
            <person name="Hugenholtz P."/>
            <person name="Kyrpides N."/>
            <person name="Klenk H."/>
            <person name="Lapidus A."/>
        </authorList>
    </citation>
    <scope>NUCLEOTIDE SEQUENCE [LARGE SCALE GENOMIC DNA]</scope>
    <source>
        <strain evidence="3">DSM 9799 / CCM 4581 / KCTC 23876 / PAT</strain>
    </source>
</reference>
<feature type="binding site" evidence="1">
    <location>
        <begin position="102"/>
        <end position="103"/>
    </location>
    <ligand>
        <name>S-adenosyl-L-methionine</name>
        <dbReference type="ChEBI" id="CHEBI:59789"/>
    </ligand>
</feature>
<comment type="function">
    <text evidence="1">Specifically methylates the guanosine in position 1516 of 16S rRNA.</text>
</comment>
<dbReference type="OrthoDB" id="3191794at2"/>
<dbReference type="KEGG" id="fbl:Fbal_0061"/>
<dbReference type="EMBL" id="CP002209">
    <property type="protein sequence ID" value="ADN74275.1"/>
    <property type="molecule type" value="Genomic_DNA"/>
</dbReference>
<dbReference type="eggNOG" id="COG0742">
    <property type="taxonomic scope" value="Bacteria"/>
</dbReference>
<dbReference type="SUPFAM" id="SSF53335">
    <property type="entry name" value="S-adenosyl-L-methionine-dependent methyltransferases"/>
    <property type="match status" value="1"/>
</dbReference>
<comment type="catalytic activity">
    <reaction evidence="1">
        <text>guanosine(1516) in 16S rRNA + S-adenosyl-L-methionine = N(2)-methylguanosine(1516) in 16S rRNA + S-adenosyl-L-homocysteine + H(+)</text>
        <dbReference type="Rhea" id="RHEA:43220"/>
        <dbReference type="Rhea" id="RHEA-COMP:10412"/>
        <dbReference type="Rhea" id="RHEA-COMP:10413"/>
        <dbReference type="ChEBI" id="CHEBI:15378"/>
        <dbReference type="ChEBI" id="CHEBI:57856"/>
        <dbReference type="ChEBI" id="CHEBI:59789"/>
        <dbReference type="ChEBI" id="CHEBI:74269"/>
        <dbReference type="ChEBI" id="CHEBI:74481"/>
        <dbReference type="EC" id="2.1.1.242"/>
    </reaction>
</comment>
<dbReference type="PANTHER" id="PTHR36112:SF1">
    <property type="entry name" value="RIBOSOMAL RNA SMALL SUBUNIT METHYLTRANSFERASE J"/>
    <property type="match status" value="1"/>
</dbReference>
<keyword evidence="1" id="KW-0808">Transferase</keyword>
<name>E1SVC1_FERBD</name>
<dbReference type="AlphaFoldDB" id="E1SVC1"/>
<dbReference type="RefSeq" id="WP_013343581.1">
    <property type="nucleotide sequence ID" value="NC_014541.1"/>
</dbReference>
<dbReference type="Proteomes" id="UP000006683">
    <property type="component" value="Chromosome"/>
</dbReference>
<dbReference type="HOGENOM" id="CLU_076324_0_0_6"/>
<evidence type="ECO:0000256" key="1">
    <source>
        <dbReference type="HAMAP-Rule" id="MF_01523"/>
    </source>
</evidence>
<comment type="caution">
    <text evidence="1">Lacks conserved residue(s) required for the propagation of feature annotation.</text>
</comment>
<dbReference type="GO" id="GO:0005737">
    <property type="term" value="C:cytoplasm"/>
    <property type="evidence" value="ECO:0007669"/>
    <property type="project" value="UniProtKB-SubCell"/>
</dbReference>
<dbReference type="EC" id="2.1.1.242" evidence="1"/>
<evidence type="ECO:0000313" key="3">
    <source>
        <dbReference type="Proteomes" id="UP000006683"/>
    </source>
</evidence>
<keyword evidence="1" id="KW-0963">Cytoplasm</keyword>